<evidence type="ECO:0000256" key="9">
    <source>
        <dbReference type="ARBA" id="ARBA00023170"/>
    </source>
</evidence>
<keyword evidence="11" id="KW-0628">Postsynaptic cell membrane</keyword>
<evidence type="ECO:0000256" key="7">
    <source>
        <dbReference type="ARBA" id="ARBA00023065"/>
    </source>
</evidence>
<keyword evidence="9" id="KW-0675">Receptor</keyword>
<feature type="site" description="Crucial to convey clamshell closure to channel opening" evidence="16">
    <location>
        <position position="693"/>
    </location>
</feature>
<keyword evidence="17" id="KW-1015">Disulfide bond</keyword>
<gene>
    <name evidence="23" type="ORF">BRAFLDRAFT_105949</name>
</gene>
<evidence type="ECO:0000256" key="6">
    <source>
        <dbReference type="ARBA" id="ARBA00023018"/>
    </source>
</evidence>
<keyword evidence="2" id="KW-0813">Transport</keyword>
<evidence type="ECO:0000256" key="14">
    <source>
        <dbReference type="ARBA" id="ARBA00034100"/>
    </source>
</evidence>
<dbReference type="SMART" id="SM00918">
    <property type="entry name" value="Lig_chan-Glu_bd"/>
    <property type="match status" value="1"/>
</dbReference>
<dbReference type="FunFam" id="3.40.190.10:FF:000324">
    <property type="entry name" value="Predicted protein"/>
    <property type="match status" value="1"/>
</dbReference>
<evidence type="ECO:0000259" key="21">
    <source>
        <dbReference type="SMART" id="SM00079"/>
    </source>
</evidence>
<feature type="region of interest" description="Disordered" evidence="18">
    <location>
        <begin position="978"/>
        <end position="999"/>
    </location>
</feature>
<evidence type="ECO:0000256" key="15">
    <source>
        <dbReference type="PIRSR" id="PIRSR601508-1"/>
    </source>
</evidence>
<dbReference type="FunFam" id="3.40.190.10:FF:000097">
    <property type="entry name" value="Putative glutamate receptor ionotropic NMDA 3A"/>
    <property type="match status" value="1"/>
</dbReference>
<evidence type="ECO:0000256" key="4">
    <source>
        <dbReference type="ARBA" id="ARBA00022692"/>
    </source>
</evidence>
<evidence type="ECO:0000256" key="13">
    <source>
        <dbReference type="ARBA" id="ARBA00023303"/>
    </source>
</evidence>
<feature type="domain" description="Solute-binding protein family 3/N-terminal" evidence="20">
    <location>
        <begin position="488"/>
        <end position="823"/>
    </location>
</feature>
<dbReference type="Gene3D" id="3.40.190.10">
    <property type="entry name" value="Periplasmic binding protein-like II"/>
    <property type="match status" value="3"/>
</dbReference>
<keyword evidence="6" id="KW-0770">Synapse</keyword>
<dbReference type="SMART" id="SM00079">
    <property type="entry name" value="PBPe"/>
    <property type="match status" value="1"/>
</dbReference>
<evidence type="ECO:0000256" key="8">
    <source>
        <dbReference type="ARBA" id="ARBA00023136"/>
    </source>
</evidence>
<feature type="binding site" evidence="15">
    <location>
        <position position="715"/>
    </location>
    <ligand>
        <name>L-glutamate</name>
        <dbReference type="ChEBI" id="CHEBI:29985"/>
    </ligand>
</feature>
<dbReference type="EMBL" id="GG666515">
    <property type="protein sequence ID" value="EEN59919.1"/>
    <property type="molecule type" value="Genomic_DNA"/>
</dbReference>
<dbReference type="eggNOG" id="KOG1053">
    <property type="taxonomic scope" value="Eukaryota"/>
</dbReference>
<dbReference type="Gene3D" id="1.10.287.70">
    <property type="match status" value="1"/>
</dbReference>
<evidence type="ECO:0000256" key="3">
    <source>
        <dbReference type="ARBA" id="ARBA00022475"/>
    </source>
</evidence>
<accession>C3YII6</accession>
<feature type="domain" description="Ionotropic glutamate receptor C-terminal" evidence="21">
    <location>
        <begin position="479"/>
        <end position="822"/>
    </location>
</feature>
<dbReference type="GO" id="GO:0038023">
    <property type="term" value="F:signaling receptor activity"/>
    <property type="evidence" value="ECO:0007669"/>
    <property type="project" value="InterPro"/>
</dbReference>
<evidence type="ECO:0000259" key="22">
    <source>
        <dbReference type="SMART" id="SM00918"/>
    </source>
</evidence>
<dbReference type="Pfam" id="PF10613">
    <property type="entry name" value="Lig_chan-Glu_bd"/>
    <property type="match status" value="1"/>
</dbReference>
<keyword evidence="8 19" id="KW-0472">Membrane</keyword>
<dbReference type="InterPro" id="IPR015683">
    <property type="entry name" value="Ionotropic_Glu_rcpt"/>
</dbReference>
<feature type="transmembrane region" description="Helical" evidence="19">
    <location>
        <begin position="630"/>
        <end position="649"/>
    </location>
</feature>
<name>C3YII6_BRAFL</name>
<evidence type="ECO:0000256" key="16">
    <source>
        <dbReference type="PIRSR" id="PIRSR601508-2"/>
    </source>
</evidence>
<keyword evidence="10" id="KW-0325">Glycoprotein</keyword>
<comment type="subcellular location">
    <subcellularLocation>
        <location evidence="1">Cell membrane</location>
        <topology evidence="1">Multi-pass membrane protein</topology>
    </subcellularLocation>
    <subcellularLocation>
        <location evidence="14">Postsynaptic cell membrane</location>
    </subcellularLocation>
</comment>
<feature type="disulfide bond" evidence="17">
    <location>
        <begin position="771"/>
        <end position="825"/>
    </location>
</feature>
<dbReference type="InterPro" id="IPR028082">
    <property type="entry name" value="Peripla_BP_I"/>
</dbReference>
<feature type="domain" description="Ionotropic glutamate receptor L-glutamate and glycine-binding" evidence="22">
    <location>
        <begin position="476"/>
        <end position="538"/>
    </location>
</feature>
<dbReference type="SUPFAM" id="SSF53822">
    <property type="entry name" value="Periplasmic binding protein-like I"/>
    <property type="match status" value="1"/>
</dbReference>
<keyword evidence="12" id="KW-1071">Ligand-gated ion channel</keyword>
<sequence>MAVPPGSSVDPVRCEALSHTNRSNEGTSSVSPVEIASRTLTPSVLMALRRSHLRRLKAQGCPQFPPATAIKTREWREMAGLCKLQVKTTPGLPRGSFLGRTFESQIQSARKSNYERMMPHPIISGSFSPGKLVSLKPCSLDKPPNSDAIIWVPLDIPLVVRLEPAFGHQAHAIVTLLERNVLYSFAALVIGQTSMDYEFMAKLHNLTSGVHWQASKKISLARDDESLSRHLMNLKQSNCRAFVLHGSPSDVRRVFRVAKTLGLTGSNHAWILTQAAVTTSQHILEDYPVGAVAVRYSDDTLTDKIYDGTFLLMDSFNKVNRDYNGNGALQRRKGCCDASDSYNEKFRSEDYYKHVLHTKTRSRGSLIQFDQNGMSTRATYDLLDLKREDDGHMTWADVGQWDDGTLRLKSGAGDNLVLFAGSLGKKRIVTIAEKPFTYVTPLLDSQHPCNSRVKCLIPVENRTTHKFTIETTNDDNLYQYDDTNSTYTIQCCEGLVVDLMEAIATDLGLEYELYHVADSKYGSNVNGTWNGMVRDLMDGKAEMAIGPISATMNRYDVIDFTEPFAHSGIGIIVAKRTDSPRLTWFLETLRWDNWLMTFVTLHFVAVVITIFEWFSPYGLHPRGRGRNSNFGFPSALVNVWSILFSHTVYTKPPKSWSSRWVINFWGAFSFIFLGSYTANLASFMVAQDQYYNLAGLHDQRLISGPLLYGVARGTSIETYLEERTLLTKKKDRFIPVNITEFGIRQLKKGEIDAFFAGSNLLEYHIANDPECEIVKVGNVAAAEGYAFGVRKGSALKNPVSSLILHYSSNGYLDELTQKWYSTGSCHKKKRDPNEEKRQLGVKHAEGLALFMIAGIGLSMIVLVLEYAVYFCVLPCLKRRKCKRWMPVSQRLHRAVNKDDLAGPKSALKEMANIVKRGQFYLMFEKDTLIKLRQQRAAAFALQNQQTQRRDASVQTPAKVECFDVRTYSTERKIFPDPCSDGSGSYDMSTSDEEKNTESKKLSAASAAAVAMGDSKGTRLDFSVGHDVFPTAMLHHDGCGTLHKCYTPGGDLKLTPNGNIFARSPQYEKQSSLTTDARRPIYAKILPTLRGSLSKSSENVTLENVDAQWNQFSFPDRQPENTNLPTNSNPPDPYSLRPPELQPQGAACARTPPHSAPESETGGAKFTFDARELCSLDDDPMPTTDIMLRWQSAELQLRTALRENVTLKRKLRQARHSVHNCPHSTTLW</sequence>
<feature type="binding site" evidence="15">
    <location>
        <position position="554"/>
    </location>
    <ligand>
        <name>L-glutamate</name>
        <dbReference type="ChEBI" id="CHEBI:29985"/>
    </ligand>
</feature>
<feature type="binding site" evidence="15">
    <location>
        <position position="549"/>
    </location>
    <ligand>
        <name>L-glutamate</name>
        <dbReference type="ChEBI" id="CHEBI:29985"/>
    </ligand>
</feature>
<evidence type="ECO:0000256" key="19">
    <source>
        <dbReference type="SAM" id="Phobius"/>
    </source>
</evidence>
<feature type="transmembrane region" description="Helical" evidence="19">
    <location>
        <begin position="661"/>
        <end position="686"/>
    </location>
</feature>
<reference evidence="23" key="1">
    <citation type="journal article" date="2008" name="Nature">
        <title>The amphioxus genome and the evolution of the chordate karyotype.</title>
        <authorList>
            <consortium name="US DOE Joint Genome Institute (JGI-PGF)"/>
            <person name="Putnam N.H."/>
            <person name="Butts T."/>
            <person name="Ferrier D.E.K."/>
            <person name="Furlong R.F."/>
            <person name="Hellsten U."/>
            <person name="Kawashima T."/>
            <person name="Robinson-Rechavi M."/>
            <person name="Shoguchi E."/>
            <person name="Terry A."/>
            <person name="Yu J.-K."/>
            <person name="Benito-Gutierrez E.L."/>
            <person name="Dubchak I."/>
            <person name="Garcia-Fernandez J."/>
            <person name="Gibson-Brown J.J."/>
            <person name="Grigoriev I.V."/>
            <person name="Horton A.C."/>
            <person name="de Jong P.J."/>
            <person name="Jurka J."/>
            <person name="Kapitonov V.V."/>
            <person name="Kohara Y."/>
            <person name="Kuroki Y."/>
            <person name="Lindquist E."/>
            <person name="Lucas S."/>
            <person name="Osoegawa K."/>
            <person name="Pennacchio L.A."/>
            <person name="Salamov A.A."/>
            <person name="Satou Y."/>
            <person name="Sauka-Spengler T."/>
            <person name="Schmutz J."/>
            <person name="Shin-I T."/>
            <person name="Toyoda A."/>
            <person name="Bronner-Fraser M."/>
            <person name="Fujiyama A."/>
            <person name="Holland L.Z."/>
            <person name="Holland P.W.H."/>
            <person name="Satoh N."/>
            <person name="Rokhsar D.S."/>
        </authorList>
    </citation>
    <scope>NUCLEOTIDE SEQUENCE [LARGE SCALE GENOMIC DNA]</scope>
    <source>
        <strain evidence="23">S238N-H82</strain>
        <tissue evidence="23">Testes</tissue>
    </source>
</reference>
<dbReference type="SUPFAM" id="SSF53850">
    <property type="entry name" value="Periplasmic binding protein-like II"/>
    <property type="match status" value="1"/>
</dbReference>
<proteinExistence type="predicted"/>
<organism>
    <name type="scientific">Branchiostoma floridae</name>
    <name type="common">Florida lancelet</name>
    <name type="synonym">Amphioxus</name>
    <dbReference type="NCBI Taxonomy" id="7739"/>
    <lineage>
        <taxon>Eukaryota</taxon>
        <taxon>Metazoa</taxon>
        <taxon>Chordata</taxon>
        <taxon>Cephalochordata</taxon>
        <taxon>Leptocardii</taxon>
        <taxon>Amphioxiformes</taxon>
        <taxon>Branchiostomatidae</taxon>
        <taxon>Branchiostoma</taxon>
    </lineage>
</organism>
<dbReference type="InterPro" id="IPR001638">
    <property type="entry name" value="Solute-binding_3/MltF_N"/>
</dbReference>
<evidence type="ECO:0000313" key="23">
    <source>
        <dbReference type="EMBL" id="EEN59919.1"/>
    </source>
</evidence>
<dbReference type="PRINTS" id="PR00177">
    <property type="entry name" value="NMDARECEPTOR"/>
</dbReference>
<dbReference type="Gene3D" id="3.40.50.2300">
    <property type="match status" value="2"/>
</dbReference>
<dbReference type="InterPro" id="IPR019594">
    <property type="entry name" value="Glu/Gly-bd"/>
</dbReference>
<dbReference type="Pfam" id="PF01094">
    <property type="entry name" value="ANF_receptor"/>
    <property type="match status" value="1"/>
</dbReference>
<feature type="transmembrane region" description="Helical" evidence="19">
    <location>
        <begin position="846"/>
        <end position="869"/>
    </location>
</feature>
<feature type="binding site" evidence="15">
    <location>
        <position position="547"/>
    </location>
    <ligand>
        <name>L-glutamate</name>
        <dbReference type="ChEBI" id="CHEBI:29985"/>
    </ligand>
</feature>
<evidence type="ECO:0000256" key="12">
    <source>
        <dbReference type="ARBA" id="ARBA00023286"/>
    </source>
</evidence>
<keyword evidence="3" id="KW-1003">Cell membrane</keyword>
<dbReference type="InterPro" id="IPR001508">
    <property type="entry name" value="Iono_Glu_rcpt_met"/>
</dbReference>
<keyword evidence="13" id="KW-0407">Ion channel</keyword>
<evidence type="ECO:0000256" key="1">
    <source>
        <dbReference type="ARBA" id="ARBA00004651"/>
    </source>
</evidence>
<dbReference type="FunFam" id="3.40.50.2300:FF:000822">
    <property type="match status" value="1"/>
</dbReference>
<evidence type="ECO:0000256" key="17">
    <source>
        <dbReference type="PIRSR" id="PIRSR601508-3"/>
    </source>
</evidence>
<dbReference type="AlphaFoldDB" id="C3YII6"/>
<evidence type="ECO:0000256" key="18">
    <source>
        <dbReference type="SAM" id="MobiDB-lite"/>
    </source>
</evidence>
<evidence type="ECO:0000259" key="20">
    <source>
        <dbReference type="SMART" id="SM00062"/>
    </source>
</evidence>
<evidence type="ECO:0008006" key="24">
    <source>
        <dbReference type="Google" id="ProtNLM"/>
    </source>
</evidence>
<dbReference type="Pfam" id="PF00060">
    <property type="entry name" value="Lig_chan"/>
    <property type="match status" value="1"/>
</dbReference>
<keyword evidence="4 19" id="KW-0812">Transmembrane</keyword>
<evidence type="ECO:0000256" key="11">
    <source>
        <dbReference type="ARBA" id="ARBA00023257"/>
    </source>
</evidence>
<dbReference type="PANTHER" id="PTHR18966">
    <property type="entry name" value="IONOTROPIC GLUTAMATE RECEPTOR"/>
    <property type="match status" value="1"/>
</dbReference>
<feature type="transmembrane region" description="Helical" evidence="19">
    <location>
        <begin position="594"/>
        <end position="618"/>
    </location>
</feature>
<dbReference type="SMART" id="SM00062">
    <property type="entry name" value="PBPb"/>
    <property type="match status" value="1"/>
</dbReference>
<feature type="region of interest" description="Disordered" evidence="18">
    <location>
        <begin position="1112"/>
        <end position="1162"/>
    </location>
</feature>
<evidence type="ECO:0000256" key="2">
    <source>
        <dbReference type="ARBA" id="ARBA00022448"/>
    </source>
</evidence>
<dbReference type="InterPro" id="IPR001320">
    <property type="entry name" value="Iontro_rcpt_C"/>
</dbReference>
<dbReference type="InParanoid" id="C3YII6"/>
<protein>
    <recommendedName>
        <fullName evidence="24">Glutamate receptor</fullName>
    </recommendedName>
</protein>
<evidence type="ECO:0000256" key="5">
    <source>
        <dbReference type="ARBA" id="ARBA00022989"/>
    </source>
</evidence>
<dbReference type="InterPro" id="IPR001828">
    <property type="entry name" value="ANF_lig-bd_rcpt"/>
</dbReference>
<dbReference type="FunFam" id="1.10.287.70:FF:000191">
    <property type="entry name" value="Glutamate receptor ionotropic, NMDA 3A"/>
    <property type="match status" value="1"/>
</dbReference>
<keyword evidence="5 19" id="KW-1133">Transmembrane helix</keyword>
<dbReference type="GO" id="GO:0015276">
    <property type="term" value="F:ligand-gated monoatomic ion channel activity"/>
    <property type="evidence" value="ECO:0007669"/>
    <property type="project" value="InterPro"/>
</dbReference>
<keyword evidence="7" id="KW-0406">Ion transport</keyword>
<evidence type="ECO:0000256" key="10">
    <source>
        <dbReference type="ARBA" id="ARBA00023180"/>
    </source>
</evidence>
<dbReference type="GO" id="GO:0045211">
    <property type="term" value="C:postsynaptic membrane"/>
    <property type="evidence" value="ECO:0007669"/>
    <property type="project" value="UniProtKB-SubCell"/>
</dbReference>
<dbReference type="STRING" id="7739.C3YII6"/>